<feature type="transmembrane region" description="Helical" evidence="1">
    <location>
        <begin position="168"/>
        <end position="185"/>
    </location>
</feature>
<name>I0WJA9_9FLAO</name>
<evidence type="ECO:0000313" key="2">
    <source>
        <dbReference type="EMBL" id="EID76475.1"/>
    </source>
</evidence>
<feature type="transmembrane region" description="Helical" evidence="1">
    <location>
        <begin position="23"/>
        <end position="50"/>
    </location>
</feature>
<dbReference type="RefSeq" id="WP_008236336.1">
    <property type="nucleotide sequence ID" value="NZ_AJJU01000002.1"/>
</dbReference>
<dbReference type="Proteomes" id="UP000005938">
    <property type="component" value="Unassembled WGS sequence"/>
</dbReference>
<keyword evidence="3" id="KW-1185">Reference proteome</keyword>
<dbReference type="eggNOG" id="ENOG502Z8FC">
    <property type="taxonomic scope" value="Bacteria"/>
</dbReference>
<feature type="transmembrane region" description="Helical" evidence="1">
    <location>
        <begin position="300"/>
        <end position="319"/>
    </location>
</feature>
<dbReference type="AlphaFoldDB" id="I0WJA9"/>
<keyword evidence="1" id="KW-0812">Transmembrane</keyword>
<dbReference type="STRING" id="946077.W5A_00590"/>
<dbReference type="EMBL" id="AJJU01000002">
    <property type="protein sequence ID" value="EID76475.1"/>
    <property type="molecule type" value="Genomic_DNA"/>
</dbReference>
<keyword evidence="1" id="KW-0472">Membrane</keyword>
<sequence length="491" mass="56670">MFRSFISLEWKNYFRSPAFSKKLVLKILLIFFALIFIVEFLALGAAVFYILKKAFPDQDPFITVNNMLIYWFLFDLVFRFFMQKLPVMNIKPFMVLPVPKKKVIHYLMSKSLLSFFNILPLFFFVPFTIVLLFEGYTVGSVLGWFLAMLSITVSINFINFLINKHQPYFVILVILLGILGGLQYFEFYPVTKIVGTFFYAFYNSAFSIVIPILISGILYRLNYNYLHNNFYIDGVISQKVTVANSNEMAWLNRFGNVAPFLKNDLKMISRNARPKQVVLISILFLFYGLIFFTQDIYMNMPAILAFASIFVTGGFLMTFGQHVPSWDSEYYKLMMSQNIKYKLYLESKWMMLVVGTLLSFLLSIPYLYFGVKIFGMIAAGAMFNIGVNSILVLWGGALNRTPIKLNEKAKGFGNTQAFSASSLLISFPKIILPMILFYIPYRIFDSWNAGLVAIGLTGLLCFLFKGYFLNRIERIYQKGKYKTVAAYADKK</sequence>
<dbReference type="PATRIC" id="fig|946077.3.peg.123"/>
<feature type="transmembrane region" description="Helical" evidence="1">
    <location>
        <begin position="277"/>
        <end position="294"/>
    </location>
</feature>
<feature type="transmembrane region" description="Helical" evidence="1">
    <location>
        <begin position="141"/>
        <end position="161"/>
    </location>
</feature>
<keyword evidence="1" id="KW-1133">Transmembrane helix</keyword>
<feature type="transmembrane region" description="Helical" evidence="1">
    <location>
        <begin position="374"/>
        <end position="396"/>
    </location>
</feature>
<accession>I0WJA9</accession>
<reference evidence="2 3" key="1">
    <citation type="journal article" date="2012" name="J. Bacteriol.">
        <title>Genome Sequence of the Halotolerant Bacterium Imtechella halotolerans K1T.</title>
        <authorList>
            <person name="Kumar S."/>
            <person name="Vikram S."/>
            <person name="Subramanian S."/>
            <person name="Raghava G.P."/>
            <person name="Pinnaka A.K."/>
        </authorList>
    </citation>
    <scope>NUCLEOTIDE SEQUENCE [LARGE SCALE GENOMIC DNA]</scope>
    <source>
        <strain evidence="2 3">K1</strain>
    </source>
</reference>
<evidence type="ECO:0000256" key="1">
    <source>
        <dbReference type="SAM" id="Phobius"/>
    </source>
</evidence>
<feature type="transmembrane region" description="Helical" evidence="1">
    <location>
        <begin position="103"/>
        <end position="129"/>
    </location>
</feature>
<feature type="transmembrane region" description="Helical" evidence="1">
    <location>
        <begin position="62"/>
        <end position="82"/>
    </location>
</feature>
<dbReference type="InterPro" id="IPR043742">
    <property type="entry name" value="DUF5687"/>
</dbReference>
<organism evidence="2 3">
    <name type="scientific">Imtechella halotolerans K1</name>
    <dbReference type="NCBI Taxonomy" id="946077"/>
    <lineage>
        <taxon>Bacteria</taxon>
        <taxon>Pseudomonadati</taxon>
        <taxon>Bacteroidota</taxon>
        <taxon>Flavobacteriia</taxon>
        <taxon>Flavobacteriales</taxon>
        <taxon>Flavobacteriaceae</taxon>
        <taxon>Imtechella</taxon>
    </lineage>
</organism>
<evidence type="ECO:0000313" key="3">
    <source>
        <dbReference type="Proteomes" id="UP000005938"/>
    </source>
</evidence>
<dbReference type="Pfam" id="PF18940">
    <property type="entry name" value="DUF5687"/>
    <property type="match status" value="1"/>
</dbReference>
<dbReference type="OrthoDB" id="1014144at2"/>
<feature type="transmembrane region" description="Helical" evidence="1">
    <location>
        <begin position="349"/>
        <end position="368"/>
    </location>
</feature>
<feature type="transmembrane region" description="Helical" evidence="1">
    <location>
        <begin position="447"/>
        <end position="468"/>
    </location>
</feature>
<feature type="transmembrane region" description="Helical" evidence="1">
    <location>
        <begin position="417"/>
        <end position="441"/>
    </location>
</feature>
<gene>
    <name evidence="2" type="ORF">W5A_00590</name>
</gene>
<comment type="caution">
    <text evidence="2">The sequence shown here is derived from an EMBL/GenBank/DDBJ whole genome shotgun (WGS) entry which is preliminary data.</text>
</comment>
<feature type="transmembrane region" description="Helical" evidence="1">
    <location>
        <begin position="197"/>
        <end position="219"/>
    </location>
</feature>
<protein>
    <submittedName>
        <fullName evidence="2">Uncharacterized protein</fullName>
    </submittedName>
</protein>
<proteinExistence type="predicted"/>